<feature type="binding site" evidence="2">
    <location>
        <begin position="232"/>
        <end position="233"/>
    </location>
    <ligand>
        <name>FAD</name>
        <dbReference type="ChEBI" id="CHEBI:57692"/>
    </ligand>
</feature>
<keyword evidence="2" id="KW-0547">Nucleotide-binding</keyword>
<organism evidence="4 5">
    <name type="scientific">Lysinibacillus macroides</name>
    <dbReference type="NCBI Taxonomy" id="33935"/>
    <lineage>
        <taxon>Bacteria</taxon>
        <taxon>Bacillati</taxon>
        <taxon>Bacillota</taxon>
        <taxon>Bacilli</taxon>
        <taxon>Bacillales</taxon>
        <taxon>Bacillaceae</taxon>
        <taxon>Lysinibacillus</taxon>
    </lineage>
</organism>
<dbReference type="GO" id="GO:0000166">
    <property type="term" value="F:nucleotide binding"/>
    <property type="evidence" value="ECO:0007669"/>
    <property type="project" value="UniProtKB-KW"/>
</dbReference>
<comment type="caution">
    <text evidence="4">The sequence shown here is derived from an EMBL/GenBank/DDBJ whole genome shotgun (WGS) entry which is preliminary data.</text>
</comment>
<dbReference type="STRING" id="33935.ADM90_21090"/>
<keyword evidence="1" id="KW-0560">Oxidoreductase</keyword>
<protein>
    <submittedName>
        <fullName evidence="4">Proline dehydrogenase</fullName>
    </submittedName>
</protein>
<gene>
    <name evidence="4" type="ORF">ADM90_21090</name>
</gene>
<proteinExistence type="predicted"/>
<dbReference type="InterPro" id="IPR029041">
    <property type="entry name" value="FAD-linked_oxidoreductase-like"/>
</dbReference>
<sequence length="319" mass="37096">MKKVEELATQSLKMAARNEQMKHVVQRSTELYPLLWRAAKRYVTGERRQDAIAAAHTWLSENYQISIEFIGENTTNFFECQRAKDEFLQLIGEMGELALEQTISFDLSHIGLSISAELAYKHLEELAQKAQMYGITLMISMEESTKTDAILTLYKKIAPHYPNVGITIQVHLYRSEVDLQELIQYPGKIRLVKGAFQEPKYIAMARSKELNHRYLQYVEQLVNANHPIAIATHDNFLINELEQRQYLYKSNVEVEMLDGVQSELLKQLKTKNYCCRVYLTYGREWYLYLCHRIAEHPENVYLALTDMLQSSILGRSESD</sequence>
<evidence type="ECO:0000259" key="3">
    <source>
        <dbReference type="Pfam" id="PF01619"/>
    </source>
</evidence>
<dbReference type="InterPro" id="IPR002872">
    <property type="entry name" value="Proline_DH_dom"/>
</dbReference>
<dbReference type="PIRSF" id="PIRSF000196">
    <property type="entry name" value="Pro_dehydrog"/>
    <property type="match status" value="1"/>
</dbReference>
<feature type="binding site" evidence="2">
    <location>
        <begin position="193"/>
        <end position="195"/>
    </location>
    <ligand>
        <name>FAD</name>
        <dbReference type="ChEBI" id="CHEBI:57692"/>
    </ligand>
</feature>
<dbReference type="GO" id="GO:0010133">
    <property type="term" value="P:L-proline catabolic process to L-glutamate"/>
    <property type="evidence" value="ECO:0007669"/>
    <property type="project" value="InterPro"/>
</dbReference>
<dbReference type="Gene3D" id="3.20.20.220">
    <property type="match status" value="1"/>
</dbReference>
<accession>A0A0M9DGE6</accession>
<dbReference type="Pfam" id="PF01619">
    <property type="entry name" value="Pro_dh"/>
    <property type="match status" value="1"/>
</dbReference>
<feature type="binding site" evidence="2">
    <location>
        <position position="169"/>
    </location>
    <ligand>
        <name>FAD</name>
        <dbReference type="ChEBI" id="CHEBI:57692"/>
    </ligand>
</feature>
<comment type="cofactor">
    <cofactor evidence="2">
        <name>FAD</name>
        <dbReference type="ChEBI" id="CHEBI:57692"/>
    </cofactor>
    <text evidence="2">Binds 1 FAD per subunit.</text>
</comment>
<dbReference type="EMBL" id="LGCI01000011">
    <property type="protein sequence ID" value="KOY80339.1"/>
    <property type="molecule type" value="Genomic_DNA"/>
</dbReference>
<dbReference type="Proteomes" id="UP000037977">
    <property type="component" value="Unassembled WGS sequence"/>
</dbReference>
<dbReference type="InterPro" id="IPR008219">
    <property type="entry name" value="PRODH_bac_arc"/>
</dbReference>
<reference evidence="4 5" key="1">
    <citation type="submission" date="2015-07" db="EMBL/GenBank/DDBJ databases">
        <title>Genome sequencing project for genomic taxonomy and phylogenomics of Bacillus-like bacteria.</title>
        <authorList>
            <person name="Liu B."/>
            <person name="Wang J."/>
            <person name="Zhu Y."/>
            <person name="Liu G."/>
            <person name="Chen Q."/>
            <person name="Chen Z."/>
            <person name="Che J."/>
            <person name="Ge C."/>
            <person name="Shi H."/>
            <person name="Pan Z."/>
            <person name="Liu X."/>
        </authorList>
    </citation>
    <scope>NUCLEOTIDE SEQUENCE [LARGE SCALE GENOMIC DNA]</scope>
    <source>
        <strain evidence="4 5">DSM 54</strain>
    </source>
</reference>
<dbReference type="GO" id="GO:0004657">
    <property type="term" value="F:proline dehydrogenase activity"/>
    <property type="evidence" value="ECO:0007669"/>
    <property type="project" value="InterPro"/>
</dbReference>
<dbReference type="AlphaFoldDB" id="A0A0M9DGE6"/>
<evidence type="ECO:0000313" key="5">
    <source>
        <dbReference type="Proteomes" id="UP000037977"/>
    </source>
</evidence>
<evidence type="ECO:0000313" key="4">
    <source>
        <dbReference type="EMBL" id="KOY80339.1"/>
    </source>
</evidence>
<feature type="domain" description="Proline dehydrogenase" evidence="3">
    <location>
        <begin position="57"/>
        <end position="295"/>
    </location>
</feature>
<keyword evidence="2" id="KW-0274">FAD</keyword>
<keyword evidence="2" id="KW-0285">Flavoprotein</keyword>
<evidence type="ECO:0000256" key="2">
    <source>
        <dbReference type="PIRSR" id="PIRSR000196-2"/>
    </source>
</evidence>
<dbReference type="OrthoDB" id="9773461at2"/>
<feature type="binding site" evidence="2">
    <location>
        <position position="141"/>
    </location>
    <ligand>
        <name>FAD</name>
        <dbReference type="ChEBI" id="CHEBI:57692"/>
    </ligand>
</feature>
<evidence type="ECO:0000256" key="1">
    <source>
        <dbReference type="ARBA" id="ARBA00023002"/>
    </source>
</evidence>
<dbReference type="SUPFAM" id="SSF51730">
    <property type="entry name" value="FAD-linked oxidoreductase"/>
    <property type="match status" value="1"/>
</dbReference>
<dbReference type="RefSeq" id="WP_053996841.1">
    <property type="nucleotide sequence ID" value="NZ_CP065643.1"/>
</dbReference>
<dbReference type="PATRIC" id="fig|33935.3.peg.4461"/>
<name>A0A0M9DGE6_9BACI</name>
<keyword evidence="5" id="KW-1185">Reference proteome</keyword>